<accession>A0ABD4SZW2</accession>
<dbReference type="Pfam" id="PF06167">
    <property type="entry name" value="Peptidase_M90"/>
    <property type="match status" value="1"/>
</dbReference>
<reference evidence="1 2" key="1">
    <citation type="journal article" date="2015" name="Genome Announc.">
        <title>Draft Genome Sequence of Filamentous Marine Cyanobacterium Lyngbya confervoides Strain BDU141951.</title>
        <authorList>
            <person name="Chandrababunaidu M.M."/>
            <person name="Sen D."/>
            <person name="Tripathy S."/>
        </authorList>
    </citation>
    <scope>NUCLEOTIDE SEQUENCE [LARGE SCALE GENOMIC DNA]</scope>
    <source>
        <strain evidence="1 2">BDU141951</strain>
    </source>
</reference>
<sequence length="272" mass="31175">MTALLVVLTVMGVSLGVIFGYPVWKNWRRRRLRASPFPAQWLATVRATIPFYDQIPADLQGQIQESIQVLLAEKQFIGCNGLVVTLEMKIQILAIAALLLFSQNHRYFPQLKTILLYPTAYRVRHRLPVGGGMVEERQEVRLGESWSRDQLVLAWDQVQRDLGQWQDGRNVVLHEFAHQLDQAEGPTEGVPRLAQSEAYSAWATVMTRAYRQLCADVQRGRPTVLDPYGASSPAEFFAVATEAFFEKPQQLFRQQRDLYHLLRTYYGLDRLA</sequence>
<dbReference type="AlphaFoldDB" id="A0ABD4SZW2"/>
<dbReference type="PANTHER" id="PTHR30164:SF2">
    <property type="entry name" value="PROTEIN MTFA"/>
    <property type="match status" value="1"/>
</dbReference>
<dbReference type="CDD" id="cd20169">
    <property type="entry name" value="Peptidase_M90_mtfA"/>
    <property type="match status" value="1"/>
</dbReference>
<evidence type="ECO:0000313" key="2">
    <source>
        <dbReference type="Proteomes" id="UP000031561"/>
    </source>
</evidence>
<evidence type="ECO:0000313" key="1">
    <source>
        <dbReference type="EMBL" id="MCM1981862.1"/>
    </source>
</evidence>
<organism evidence="1 2">
    <name type="scientific">Lyngbya confervoides BDU141951</name>
    <dbReference type="NCBI Taxonomy" id="1574623"/>
    <lineage>
        <taxon>Bacteria</taxon>
        <taxon>Bacillati</taxon>
        <taxon>Cyanobacteriota</taxon>
        <taxon>Cyanophyceae</taxon>
        <taxon>Oscillatoriophycideae</taxon>
        <taxon>Oscillatoriales</taxon>
        <taxon>Microcoleaceae</taxon>
        <taxon>Lyngbya</taxon>
    </lineage>
</organism>
<dbReference type="SUPFAM" id="SSF55486">
    <property type="entry name" value="Metalloproteases ('zincins'), catalytic domain"/>
    <property type="match status" value="1"/>
</dbReference>
<dbReference type="PANTHER" id="PTHR30164">
    <property type="entry name" value="MTFA PEPTIDASE"/>
    <property type="match status" value="1"/>
</dbReference>
<gene>
    <name evidence="1" type="ORF">QQ91_0003325</name>
</gene>
<dbReference type="EMBL" id="JTHE03000023">
    <property type="protein sequence ID" value="MCM1981862.1"/>
    <property type="molecule type" value="Genomic_DNA"/>
</dbReference>
<dbReference type="InterPro" id="IPR042252">
    <property type="entry name" value="MtfA_N"/>
</dbReference>
<dbReference type="RefSeq" id="WP_166279971.1">
    <property type="nucleotide sequence ID" value="NZ_JTHE03000023.1"/>
</dbReference>
<dbReference type="Proteomes" id="UP000031561">
    <property type="component" value="Unassembled WGS sequence"/>
</dbReference>
<dbReference type="InterPro" id="IPR010384">
    <property type="entry name" value="MtfA_fam"/>
</dbReference>
<comment type="caution">
    <text evidence="1">The sequence shown here is derived from an EMBL/GenBank/DDBJ whole genome shotgun (WGS) entry which is preliminary data.</text>
</comment>
<proteinExistence type="predicted"/>
<name>A0ABD4SZW2_9CYAN</name>
<keyword evidence="2" id="KW-1185">Reference proteome</keyword>
<dbReference type="Gene3D" id="3.40.390.10">
    <property type="entry name" value="Collagenase (Catalytic Domain)"/>
    <property type="match status" value="1"/>
</dbReference>
<dbReference type="Gene3D" id="1.10.472.150">
    <property type="entry name" value="Glucose-regulated metallo-peptidase M90, N-terminal domain"/>
    <property type="match status" value="1"/>
</dbReference>
<dbReference type="InterPro" id="IPR024079">
    <property type="entry name" value="MetalloPept_cat_dom_sf"/>
</dbReference>
<protein>
    <submittedName>
        <fullName evidence="1">Zinc-dependent peptidase</fullName>
    </submittedName>
</protein>